<sequence>MRANAYVLAADPHFLAASIRSYYDRVERIIVSYDRSSTSWTGTRLPVDQCLTIIKSVDVDGKCVLAPGDFWQPGEEPIANDTYQRQVALDQAGEGVDWVLQLDTDEVMVSPDTFFRMVERAEAVGADALEYPARWLYARVGDVPGGGRYLEASTRFWRPAASFPGPLAIRPGVTLDCARQASTAVSYRVDIRPWHTDRVQGYQRLVHDVVGVDDAVVHYSWVRPDDQMRRKFGWSGHAATYSRPAVYQRWVERAQRPWRAVMATPFRRHPAWLRLVTIRPEAEDV</sequence>
<reference evidence="2" key="1">
    <citation type="journal article" date="2019" name="Int. J. Syst. Evol. Microbiol.">
        <title>The Global Catalogue of Microorganisms (GCM) 10K type strain sequencing project: providing services to taxonomists for standard genome sequencing and annotation.</title>
        <authorList>
            <consortium name="The Broad Institute Genomics Platform"/>
            <consortium name="The Broad Institute Genome Sequencing Center for Infectious Disease"/>
            <person name="Wu L."/>
            <person name="Ma J."/>
        </authorList>
    </citation>
    <scope>NUCLEOTIDE SEQUENCE [LARGE SCALE GENOMIC DNA]</scope>
    <source>
        <strain evidence="2">JCM 18063</strain>
    </source>
</reference>
<evidence type="ECO:0008006" key="3">
    <source>
        <dbReference type="Google" id="ProtNLM"/>
    </source>
</evidence>
<keyword evidence="2" id="KW-1185">Reference proteome</keyword>
<dbReference type="RefSeq" id="WP_172148603.1">
    <property type="nucleotide sequence ID" value="NZ_BAABID010000004.1"/>
</dbReference>
<evidence type="ECO:0000313" key="1">
    <source>
        <dbReference type="EMBL" id="GAA4720083.1"/>
    </source>
</evidence>
<protein>
    <recommendedName>
        <fullName evidence="3">Glycosyltransferase</fullName>
    </recommendedName>
</protein>
<name>A0ABP8Y388_9MICO</name>
<proteinExistence type="predicted"/>
<dbReference type="InterPro" id="IPR029044">
    <property type="entry name" value="Nucleotide-diphossugar_trans"/>
</dbReference>
<organism evidence="1 2">
    <name type="scientific">Isoptericola chiayiensis</name>
    <dbReference type="NCBI Taxonomy" id="579446"/>
    <lineage>
        <taxon>Bacteria</taxon>
        <taxon>Bacillati</taxon>
        <taxon>Actinomycetota</taxon>
        <taxon>Actinomycetes</taxon>
        <taxon>Micrococcales</taxon>
        <taxon>Promicromonosporaceae</taxon>
        <taxon>Isoptericola</taxon>
    </lineage>
</organism>
<dbReference type="SUPFAM" id="SSF53448">
    <property type="entry name" value="Nucleotide-diphospho-sugar transferases"/>
    <property type="match status" value="1"/>
</dbReference>
<dbReference type="Proteomes" id="UP001500956">
    <property type="component" value="Unassembled WGS sequence"/>
</dbReference>
<accession>A0ABP8Y388</accession>
<comment type="caution">
    <text evidence="1">The sequence shown here is derived from an EMBL/GenBank/DDBJ whole genome shotgun (WGS) entry which is preliminary data.</text>
</comment>
<gene>
    <name evidence="1" type="ORF">GCM10023216_06110</name>
</gene>
<evidence type="ECO:0000313" key="2">
    <source>
        <dbReference type="Proteomes" id="UP001500956"/>
    </source>
</evidence>
<dbReference type="EMBL" id="BAABID010000004">
    <property type="protein sequence ID" value="GAA4720083.1"/>
    <property type="molecule type" value="Genomic_DNA"/>
</dbReference>